<dbReference type="Proteomes" id="UP000515123">
    <property type="component" value="Unplaced"/>
</dbReference>
<protein>
    <submittedName>
        <fullName evidence="2">Uncharacterized protein LOC109706382 isoform X2</fullName>
    </submittedName>
</protein>
<reference evidence="2" key="2">
    <citation type="submission" date="2025-08" db="UniProtKB">
        <authorList>
            <consortium name="RefSeq"/>
        </authorList>
    </citation>
    <scope>IDENTIFICATION</scope>
    <source>
        <tissue evidence="2">Leaf</tissue>
    </source>
</reference>
<organism evidence="1 2">
    <name type="scientific">Ananas comosus</name>
    <name type="common">Pineapple</name>
    <name type="synonym">Ananas ananas</name>
    <dbReference type="NCBI Taxonomy" id="4615"/>
    <lineage>
        <taxon>Eukaryota</taxon>
        <taxon>Viridiplantae</taxon>
        <taxon>Streptophyta</taxon>
        <taxon>Embryophyta</taxon>
        <taxon>Tracheophyta</taxon>
        <taxon>Spermatophyta</taxon>
        <taxon>Magnoliopsida</taxon>
        <taxon>Liliopsida</taxon>
        <taxon>Poales</taxon>
        <taxon>Bromeliaceae</taxon>
        <taxon>Bromelioideae</taxon>
        <taxon>Ananas</taxon>
    </lineage>
</organism>
<dbReference type="RefSeq" id="XP_020082768.1">
    <property type="nucleotide sequence ID" value="XM_020227179.1"/>
</dbReference>
<accession>A0A6P5EN33</accession>
<evidence type="ECO:0000313" key="2">
    <source>
        <dbReference type="RefSeq" id="XP_020082768.1"/>
    </source>
</evidence>
<sequence length="95" mass="11163">MGWCTKRGFCQSNVRIQFSNLFVAHFGSPNSSITRDDTLLPNSLEKLACGYYRTIYRSYIDRVLCCYSFLLTSVMTRDSRENSVDRISFWRRPKD</sequence>
<dbReference type="GeneID" id="109706382"/>
<name>A0A6P5EN33_ANACO</name>
<proteinExistence type="predicted"/>
<dbReference type="AlphaFoldDB" id="A0A6P5EN33"/>
<evidence type="ECO:0000313" key="1">
    <source>
        <dbReference type="Proteomes" id="UP000515123"/>
    </source>
</evidence>
<keyword evidence="1" id="KW-1185">Reference proteome</keyword>
<reference evidence="1" key="1">
    <citation type="journal article" date="2015" name="Nat. Genet.">
        <title>The pineapple genome and the evolution of CAM photosynthesis.</title>
        <authorList>
            <person name="Ming R."/>
            <person name="VanBuren R."/>
            <person name="Wai C.M."/>
            <person name="Tang H."/>
            <person name="Schatz M.C."/>
            <person name="Bowers J.E."/>
            <person name="Lyons E."/>
            <person name="Wang M.L."/>
            <person name="Chen J."/>
            <person name="Biggers E."/>
            <person name="Zhang J."/>
            <person name="Huang L."/>
            <person name="Zhang L."/>
            <person name="Miao W."/>
            <person name="Zhang J."/>
            <person name="Ye Z."/>
            <person name="Miao C."/>
            <person name="Lin Z."/>
            <person name="Wang H."/>
            <person name="Zhou H."/>
            <person name="Yim W.C."/>
            <person name="Priest H.D."/>
            <person name="Zheng C."/>
            <person name="Woodhouse M."/>
            <person name="Edger P.P."/>
            <person name="Guyot R."/>
            <person name="Guo H.B."/>
            <person name="Guo H."/>
            <person name="Zheng G."/>
            <person name="Singh R."/>
            <person name="Sharma A."/>
            <person name="Min X."/>
            <person name="Zheng Y."/>
            <person name="Lee H."/>
            <person name="Gurtowski J."/>
            <person name="Sedlazeck F.J."/>
            <person name="Harkess A."/>
            <person name="McKain M.R."/>
            <person name="Liao Z."/>
            <person name="Fang J."/>
            <person name="Liu J."/>
            <person name="Zhang X."/>
            <person name="Zhang Q."/>
            <person name="Hu W."/>
            <person name="Qin Y."/>
            <person name="Wang K."/>
            <person name="Chen L.Y."/>
            <person name="Shirley N."/>
            <person name="Lin Y.R."/>
            <person name="Liu L.Y."/>
            <person name="Hernandez A.G."/>
            <person name="Wright C.L."/>
            <person name="Bulone V."/>
            <person name="Tuskan G.A."/>
            <person name="Heath K."/>
            <person name="Zee F."/>
            <person name="Moore P.H."/>
            <person name="Sunkar R."/>
            <person name="Leebens-Mack J.H."/>
            <person name="Mockler T."/>
            <person name="Bennetzen J.L."/>
            <person name="Freeling M."/>
            <person name="Sankoff D."/>
            <person name="Paterson A.H."/>
            <person name="Zhu X."/>
            <person name="Yang X."/>
            <person name="Smith J.A."/>
            <person name="Cushman J.C."/>
            <person name="Paull R.E."/>
            <person name="Yu Q."/>
        </authorList>
    </citation>
    <scope>NUCLEOTIDE SEQUENCE [LARGE SCALE GENOMIC DNA]</scope>
    <source>
        <strain evidence="1">cv. F153</strain>
    </source>
</reference>
<gene>
    <name evidence="2" type="primary">LOC109706382</name>
</gene>